<reference evidence="2" key="1">
    <citation type="journal article" date="2022" name="Mol. Ecol. Resour.">
        <title>The genomes of chicory, endive, great burdock and yacon provide insights into Asteraceae palaeo-polyploidization history and plant inulin production.</title>
        <authorList>
            <person name="Fan W."/>
            <person name="Wang S."/>
            <person name="Wang H."/>
            <person name="Wang A."/>
            <person name="Jiang F."/>
            <person name="Liu H."/>
            <person name="Zhao H."/>
            <person name="Xu D."/>
            <person name="Zhang Y."/>
        </authorList>
    </citation>
    <scope>NUCLEOTIDE SEQUENCE [LARGE SCALE GENOMIC DNA]</scope>
    <source>
        <strain evidence="2">cv. Punajuju</strain>
    </source>
</reference>
<protein>
    <submittedName>
        <fullName evidence="1">Uncharacterized protein</fullName>
    </submittedName>
</protein>
<gene>
    <name evidence="1" type="ORF">L2E82_34404</name>
</gene>
<sequence length="108" mass="12012">MADERTAKAVELEQKVALLEFDSRTARYTEARAHRGQKKSPEDANQVIQRPGRVRDYGDARNEGGRRRHGLTIVGEEVSSERSGRGGVLSLPPLPRLSIPVDAFHLHS</sequence>
<evidence type="ECO:0000313" key="1">
    <source>
        <dbReference type="EMBL" id="KAI3723073.1"/>
    </source>
</evidence>
<name>A0ACB9BM16_CICIN</name>
<reference evidence="1 2" key="2">
    <citation type="journal article" date="2022" name="Mol. Ecol. Resour.">
        <title>The genomes of chicory, endive, great burdock and yacon provide insights into Asteraceae paleo-polyploidization history and plant inulin production.</title>
        <authorList>
            <person name="Fan W."/>
            <person name="Wang S."/>
            <person name="Wang H."/>
            <person name="Wang A."/>
            <person name="Jiang F."/>
            <person name="Liu H."/>
            <person name="Zhao H."/>
            <person name="Xu D."/>
            <person name="Zhang Y."/>
        </authorList>
    </citation>
    <scope>NUCLEOTIDE SEQUENCE [LARGE SCALE GENOMIC DNA]</scope>
    <source>
        <strain evidence="2">cv. Punajuju</strain>
        <tissue evidence="1">Leaves</tissue>
    </source>
</reference>
<keyword evidence="2" id="KW-1185">Reference proteome</keyword>
<evidence type="ECO:0000313" key="2">
    <source>
        <dbReference type="Proteomes" id="UP001055811"/>
    </source>
</evidence>
<dbReference type="Proteomes" id="UP001055811">
    <property type="component" value="Linkage Group LG06"/>
</dbReference>
<comment type="caution">
    <text evidence="1">The sequence shown here is derived from an EMBL/GenBank/DDBJ whole genome shotgun (WGS) entry which is preliminary data.</text>
</comment>
<organism evidence="1 2">
    <name type="scientific">Cichorium intybus</name>
    <name type="common">Chicory</name>
    <dbReference type="NCBI Taxonomy" id="13427"/>
    <lineage>
        <taxon>Eukaryota</taxon>
        <taxon>Viridiplantae</taxon>
        <taxon>Streptophyta</taxon>
        <taxon>Embryophyta</taxon>
        <taxon>Tracheophyta</taxon>
        <taxon>Spermatophyta</taxon>
        <taxon>Magnoliopsida</taxon>
        <taxon>eudicotyledons</taxon>
        <taxon>Gunneridae</taxon>
        <taxon>Pentapetalae</taxon>
        <taxon>asterids</taxon>
        <taxon>campanulids</taxon>
        <taxon>Asterales</taxon>
        <taxon>Asteraceae</taxon>
        <taxon>Cichorioideae</taxon>
        <taxon>Cichorieae</taxon>
        <taxon>Cichoriinae</taxon>
        <taxon>Cichorium</taxon>
    </lineage>
</organism>
<dbReference type="EMBL" id="CM042014">
    <property type="protein sequence ID" value="KAI3723073.1"/>
    <property type="molecule type" value="Genomic_DNA"/>
</dbReference>
<accession>A0ACB9BM16</accession>
<proteinExistence type="predicted"/>